<keyword evidence="3" id="KW-0106">Calcium</keyword>
<keyword evidence="2" id="KW-0677">Repeat</keyword>
<dbReference type="EMBL" id="MBFU01000324">
    <property type="protein sequence ID" value="PWA00608.1"/>
    <property type="molecule type" value="Genomic_DNA"/>
</dbReference>
<dbReference type="PROSITE" id="PS50222">
    <property type="entry name" value="EF_HAND_2"/>
    <property type="match status" value="2"/>
</dbReference>
<comment type="caution">
    <text evidence="5">The sequence shown here is derived from an EMBL/GenBank/DDBJ whole genome shotgun (WGS) entry which is preliminary data.</text>
</comment>
<evidence type="ECO:0000256" key="2">
    <source>
        <dbReference type="ARBA" id="ARBA00022737"/>
    </source>
</evidence>
<accession>A0A2U1J6H0</accession>
<feature type="domain" description="EF-hand" evidence="4">
    <location>
        <begin position="91"/>
        <end position="126"/>
    </location>
</feature>
<dbReference type="AlphaFoldDB" id="A0A2U1J6H0"/>
<dbReference type="InterPro" id="IPR050403">
    <property type="entry name" value="Myosin_RLC"/>
</dbReference>
<sequence>MLQHKPRNPKKNSNAFAIFDQKQILELKEAFSTFDYDNDSIIDKEDIKDVMKSLGADVSEEYIEEMIAEAPGPINFTMFLTMMGEHLNGTDPEAEILAAFEAFDENGNGLINANELTEALMYMGDRLSQEEIDAMFRSVPIDQNGMVVYKKLVQMLKNGE</sequence>
<dbReference type="InterPro" id="IPR018247">
    <property type="entry name" value="EF_Hand_1_Ca_BS"/>
</dbReference>
<gene>
    <name evidence="5" type="ORF">BB558_003332</name>
</gene>
<feature type="domain" description="EF-hand" evidence="4">
    <location>
        <begin position="22"/>
        <end position="57"/>
    </location>
</feature>
<evidence type="ECO:0000256" key="3">
    <source>
        <dbReference type="ARBA" id="ARBA00022837"/>
    </source>
</evidence>
<evidence type="ECO:0000313" key="5">
    <source>
        <dbReference type="EMBL" id="PWA00608.1"/>
    </source>
</evidence>
<dbReference type="Gene3D" id="1.10.238.10">
    <property type="entry name" value="EF-hand"/>
    <property type="match status" value="2"/>
</dbReference>
<dbReference type="SUPFAM" id="SSF47473">
    <property type="entry name" value="EF-hand"/>
    <property type="match status" value="1"/>
</dbReference>
<dbReference type="Pfam" id="PF13405">
    <property type="entry name" value="EF-hand_6"/>
    <property type="match status" value="1"/>
</dbReference>
<keyword evidence="1" id="KW-0479">Metal-binding</keyword>
<reference evidence="5 6" key="1">
    <citation type="journal article" date="2018" name="MBio">
        <title>Comparative Genomics Reveals the Core Gene Toolbox for the Fungus-Insect Symbiosis.</title>
        <authorList>
            <person name="Wang Y."/>
            <person name="Stata M."/>
            <person name="Wang W."/>
            <person name="Stajich J.E."/>
            <person name="White M.M."/>
            <person name="Moncalvo J.M."/>
        </authorList>
    </citation>
    <scope>NUCLEOTIDE SEQUENCE [LARGE SCALE GENOMIC DNA]</scope>
    <source>
        <strain evidence="5 6">AUS-126-30</strain>
    </source>
</reference>
<protein>
    <recommendedName>
        <fullName evidence="4">EF-hand domain-containing protein</fullName>
    </recommendedName>
</protein>
<dbReference type="PROSITE" id="PS00018">
    <property type="entry name" value="EF_HAND_1"/>
    <property type="match status" value="1"/>
</dbReference>
<name>A0A2U1J6H0_SMIAN</name>
<dbReference type="PANTHER" id="PTHR23049">
    <property type="entry name" value="MYOSIN REGULATORY LIGHT CHAIN 2"/>
    <property type="match status" value="1"/>
</dbReference>
<dbReference type="FunFam" id="1.10.238.10:FF:000007">
    <property type="entry name" value="Putative myosin regulatory light chain sqh"/>
    <property type="match status" value="1"/>
</dbReference>
<organism evidence="5 6">
    <name type="scientific">Smittium angustum</name>
    <dbReference type="NCBI Taxonomy" id="133377"/>
    <lineage>
        <taxon>Eukaryota</taxon>
        <taxon>Fungi</taxon>
        <taxon>Fungi incertae sedis</taxon>
        <taxon>Zoopagomycota</taxon>
        <taxon>Kickxellomycotina</taxon>
        <taxon>Harpellomycetes</taxon>
        <taxon>Harpellales</taxon>
        <taxon>Legeriomycetaceae</taxon>
        <taxon>Smittium</taxon>
    </lineage>
</organism>
<dbReference type="SMART" id="SM00054">
    <property type="entry name" value="EFh"/>
    <property type="match status" value="3"/>
</dbReference>
<dbReference type="InterPro" id="IPR002048">
    <property type="entry name" value="EF_hand_dom"/>
</dbReference>
<dbReference type="InterPro" id="IPR011992">
    <property type="entry name" value="EF-hand-dom_pair"/>
</dbReference>
<dbReference type="GO" id="GO:0005509">
    <property type="term" value="F:calcium ion binding"/>
    <property type="evidence" value="ECO:0007669"/>
    <property type="project" value="InterPro"/>
</dbReference>
<dbReference type="Pfam" id="PF13499">
    <property type="entry name" value="EF-hand_7"/>
    <property type="match status" value="1"/>
</dbReference>
<keyword evidence="6" id="KW-1185">Reference proteome</keyword>
<evidence type="ECO:0000259" key="4">
    <source>
        <dbReference type="PROSITE" id="PS50222"/>
    </source>
</evidence>
<evidence type="ECO:0000313" key="6">
    <source>
        <dbReference type="Proteomes" id="UP000245591"/>
    </source>
</evidence>
<evidence type="ECO:0000256" key="1">
    <source>
        <dbReference type="ARBA" id="ARBA00022723"/>
    </source>
</evidence>
<dbReference type="CDD" id="cd00051">
    <property type="entry name" value="EFh"/>
    <property type="match status" value="2"/>
</dbReference>
<dbReference type="Proteomes" id="UP000245591">
    <property type="component" value="Unassembled WGS sequence"/>
</dbReference>
<proteinExistence type="predicted"/>